<sequence>MYGLKQALRSWKLLIEEAKKSIGFAKNKDEPCVYIK</sequence>
<gene>
    <name evidence="1" type="ORF">J0J18_24115</name>
</gene>
<protein>
    <submittedName>
        <fullName evidence="1">Uncharacterized protein</fullName>
    </submittedName>
</protein>
<evidence type="ECO:0000313" key="1">
    <source>
        <dbReference type="EMBL" id="MBN8124780.1"/>
    </source>
</evidence>
<dbReference type="Proteomes" id="UP000664056">
    <property type="component" value="Unassembled WGS sequence"/>
</dbReference>
<name>A0AAW4HIB5_VIBVL</name>
<proteinExistence type="predicted"/>
<comment type="caution">
    <text evidence="1">The sequence shown here is derived from an EMBL/GenBank/DDBJ whole genome shotgun (WGS) entry which is preliminary data.</text>
</comment>
<evidence type="ECO:0000313" key="2">
    <source>
        <dbReference type="Proteomes" id="UP000664056"/>
    </source>
</evidence>
<dbReference type="EMBL" id="JAFKOQ010000208">
    <property type="protein sequence ID" value="MBN8124780.1"/>
    <property type="molecule type" value="Genomic_DNA"/>
</dbReference>
<organism evidence="1 2">
    <name type="scientific">Vibrio vulnificus</name>
    <dbReference type="NCBI Taxonomy" id="672"/>
    <lineage>
        <taxon>Bacteria</taxon>
        <taxon>Pseudomonadati</taxon>
        <taxon>Pseudomonadota</taxon>
        <taxon>Gammaproteobacteria</taxon>
        <taxon>Vibrionales</taxon>
        <taxon>Vibrionaceae</taxon>
        <taxon>Vibrio</taxon>
    </lineage>
</organism>
<accession>A0AAW4HIB5</accession>
<reference evidence="1" key="1">
    <citation type="submission" date="2021-03" db="EMBL/GenBank/DDBJ databases">
        <title>Study of the foodborne Vibrio vulnificus isolates from China.</title>
        <authorList>
            <person name="Zheng Z."/>
            <person name="Ye L."/>
        </authorList>
    </citation>
    <scope>NUCLEOTIDE SEQUENCE</scope>
    <source>
        <strain evidence="1">Vv1582</strain>
    </source>
</reference>
<feature type="non-terminal residue" evidence="1">
    <location>
        <position position="36"/>
    </location>
</feature>
<dbReference type="AlphaFoldDB" id="A0AAW4HIB5"/>